<comment type="caution">
    <text evidence="2">The sequence shown here is derived from an EMBL/GenBank/DDBJ whole genome shotgun (WGS) entry which is preliminary data.</text>
</comment>
<evidence type="ECO:0000256" key="1">
    <source>
        <dbReference type="ARBA" id="ARBA00010552"/>
    </source>
</evidence>
<reference evidence="2" key="1">
    <citation type="journal article" date="2014" name="Int. J. Syst. Evol. Microbiol.">
        <title>Complete genome sequence of Corynebacterium casei LMG S-19264T (=DSM 44701T), isolated from a smear-ripened cheese.</title>
        <authorList>
            <consortium name="US DOE Joint Genome Institute (JGI-PGF)"/>
            <person name="Walter F."/>
            <person name="Albersmeier A."/>
            <person name="Kalinowski J."/>
            <person name="Ruckert C."/>
        </authorList>
    </citation>
    <scope>NUCLEOTIDE SEQUENCE</scope>
    <source>
        <strain evidence="2">CGMCC 1.12827</strain>
    </source>
</reference>
<dbReference type="RefSeq" id="WP_188588982.1">
    <property type="nucleotide sequence ID" value="NZ_BMGC01000070.1"/>
</dbReference>
<dbReference type="Gene3D" id="3.30.1330.40">
    <property type="entry name" value="RutC-like"/>
    <property type="match status" value="1"/>
</dbReference>
<dbReference type="CDD" id="cd00448">
    <property type="entry name" value="YjgF_YER057c_UK114_family"/>
    <property type="match status" value="1"/>
</dbReference>
<dbReference type="PANTHER" id="PTHR11803">
    <property type="entry name" value="2-IMINOBUTANOATE/2-IMINOPROPANOATE DEAMINASE RIDA"/>
    <property type="match status" value="1"/>
</dbReference>
<dbReference type="SUPFAM" id="SSF55298">
    <property type="entry name" value="YjgF-like"/>
    <property type="match status" value="1"/>
</dbReference>
<dbReference type="GO" id="GO:0019239">
    <property type="term" value="F:deaminase activity"/>
    <property type="evidence" value="ECO:0007669"/>
    <property type="project" value="TreeGrafter"/>
</dbReference>
<dbReference type="Pfam" id="PF01042">
    <property type="entry name" value="Ribonuc_L-PSP"/>
    <property type="match status" value="1"/>
</dbReference>
<accession>A0A916TJZ7</accession>
<dbReference type="PANTHER" id="PTHR11803:SF58">
    <property type="entry name" value="PROTEIN HMF1-RELATED"/>
    <property type="match status" value="1"/>
</dbReference>
<dbReference type="InterPro" id="IPR035959">
    <property type="entry name" value="RutC-like_sf"/>
</dbReference>
<protein>
    <submittedName>
        <fullName evidence="2">Endoribonuclease L-PSP</fullName>
    </submittedName>
</protein>
<evidence type="ECO:0000313" key="2">
    <source>
        <dbReference type="EMBL" id="GGB48355.1"/>
    </source>
</evidence>
<dbReference type="Proteomes" id="UP000621454">
    <property type="component" value="Unassembled WGS sequence"/>
</dbReference>
<name>A0A916TJZ7_9ACTN</name>
<proteinExistence type="inferred from homology"/>
<sequence>MEQIKAISSSKAPGPVGAYTPAVCANGWCFVSGQVGWNADFGGLAERSPAEQTVQALANIEALLMAAGSSLAHVVKTTVYVNDPSIIGDVNQAYESALRAAGVEVLPARTLISGGIPVSVEIDVIARCPE</sequence>
<keyword evidence="3" id="KW-1185">Reference proteome</keyword>
<dbReference type="EMBL" id="BMGC01000070">
    <property type="protein sequence ID" value="GGB48355.1"/>
    <property type="molecule type" value="Genomic_DNA"/>
</dbReference>
<evidence type="ECO:0000313" key="3">
    <source>
        <dbReference type="Proteomes" id="UP000621454"/>
    </source>
</evidence>
<comment type="similarity">
    <text evidence="1">Belongs to the RutC family.</text>
</comment>
<dbReference type="InterPro" id="IPR006175">
    <property type="entry name" value="YjgF/YER057c/UK114"/>
</dbReference>
<reference evidence="2" key="2">
    <citation type="submission" date="2020-09" db="EMBL/GenBank/DDBJ databases">
        <authorList>
            <person name="Sun Q."/>
            <person name="Zhou Y."/>
        </authorList>
    </citation>
    <scope>NUCLEOTIDE SEQUENCE</scope>
    <source>
        <strain evidence="2">CGMCC 1.12827</strain>
    </source>
</reference>
<dbReference type="GO" id="GO:0005829">
    <property type="term" value="C:cytosol"/>
    <property type="evidence" value="ECO:0007669"/>
    <property type="project" value="TreeGrafter"/>
</dbReference>
<gene>
    <name evidence="2" type="primary">psp</name>
    <name evidence="2" type="ORF">GCM10011489_39360</name>
</gene>
<organism evidence="2 3">
    <name type="scientific">Gordonia jinhuaensis</name>
    <dbReference type="NCBI Taxonomy" id="1517702"/>
    <lineage>
        <taxon>Bacteria</taxon>
        <taxon>Bacillati</taxon>
        <taxon>Actinomycetota</taxon>
        <taxon>Actinomycetes</taxon>
        <taxon>Mycobacteriales</taxon>
        <taxon>Gordoniaceae</taxon>
        <taxon>Gordonia</taxon>
    </lineage>
</organism>
<dbReference type="AlphaFoldDB" id="A0A916TJZ7"/>